<feature type="domain" description="Helicase ATP-binding" evidence="5">
    <location>
        <begin position="68"/>
        <end position="169"/>
    </location>
</feature>
<dbReference type="PROSITE" id="PS51193">
    <property type="entry name" value="HELICASE_ATP_BIND_2"/>
    <property type="match status" value="1"/>
</dbReference>
<feature type="non-terminal residue" evidence="6">
    <location>
        <position position="1"/>
    </location>
</feature>
<dbReference type="PANTHER" id="PTHR11472:SF47">
    <property type="entry name" value="FANCONI ANEMIA GROUP J PROTEIN"/>
    <property type="match status" value="1"/>
</dbReference>
<evidence type="ECO:0000256" key="4">
    <source>
        <dbReference type="SAM" id="MobiDB-lite"/>
    </source>
</evidence>
<name>A0A368FE77_ANCCA</name>
<gene>
    <name evidence="6" type="ORF">ANCCAN_25136</name>
</gene>
<keyword evidence="3" id="KW-0067">ATP-binding</keyword>
<dbReference type="OrthoDB" id="19182at2759"/>
<dbReference type="InterPro" id="IPR027417">
    <property type="entry name" value="P-loop_NTPase"/>
</dbReference>
<sequence>LESKAKHSVKKKLPETPWKEPKEENWEEERQGESRSVDLVSIFKPKKRKREKVIIDNTQYDKMPICGVEVRLPVGLKPYPSQKLMMVRIITALSKRLNLLAESPTGSGKTMALLASSCAWIQDYKKKRWEATAACPVHNYRAKAKGSPDPPGMFAEAFHSLSFTVVHHT</sequence>
<organism evidence="6 7">
    <name type="scientific">Ancylostoma caninum</name>
    <name type="common">Dog hookworm</name>
    <dbReference type="NCBI Taxonomy" id="29170"/>
    <lineage>
        <taxon>Eukaryota</taxon>
        <taxon>Metazoa</taxon>
        <taxon>Ecdysozoa</taxon>
        <taxon>Nematoda</taxon>
        <taxon>Chromadorea</taxon>
        <taxon>Rhabditida</taxon>
        <taxon>Rhabditina</taxon>
        <taxon>Rhabditomorpha</taxon>
        <taxon>Strongyloidea</taxon>
        <taxon>Ancylostomatidae</taxon>
        <taxon>Ancylostomatinae</taxon>
        <taxon>Ancylostoma</taxon>
    </lineage>
</organism>
<protein>
    <recommendedName>
        <fullName evidence="5">Helicase ATP-binding domain-containing protein</fullName>
    </recommendedName>
</protein>
<keyword evidence="7" id="KW-1185">Reference proteome</keyword>
<feature type="compositionally biased region" description="Basic and acidic residues" evidence="4">
    <location>
        <begin position="12"/>
        <end position="35"/>
    </location>
</feature>
<dbReference type="GO" id="GO:0016787">
    <property type="term" value="F:hydrolase activity"/>
    <property type="evidence" value="ECO:0007669"/>
    <property type="project" value="UniProtKB-KW"/>
</dbReference>
<feature type="region of interest" description="Disordered" evidence="4">
    <location>
        <begin position="1"/>
        <end position="35"/>
    </location>
</feature>
<dbReference type="Proteomes" id="UP000252519">
    <property type="component" value="Unassembled WGS sequence"/>
</dbReference>
<evidence type="ECO:0000256" key="3">
    <source>
        <dbReference type="ARBA" id="ARBA00022840"/>
    </source>
</evidence>
<evidence type="ECO:0000259" key="5">
    <source>
        <dbReference type="PROSITE" id="PS51193"/>
    </source>
</evidence>
<proteinExistence type="predicted"/>
<dbReference type="GO" id="GO:0005524">
    <property type="term" value="F:ATP binding"/>
    <property type="evidence" value="ECO:0007669"/>
    <property type="project" value="UniProtKB-KW"/>
</dbReference>
<dbReference type="InterPro" id="IPR014013">
    <property type="entry name" value="Helic_SF1/SF2_ATP-bd_DinG/Rad3"/>
</dbReference>
<keyword evidence="1" id="KW-0547">Nucleotide-binding</keyword>
<evidence type="ECO:0000313" key="6">
    <source>
        <dbReference type="EMBL" id="RCN29105.1"/>
    </source>
</evidence>
<dbReference type="GO" id="GO:0006289">
    <property type="term" value="P:nucleotide-excision repair"/>
    <property type="evidence" value="ECO:0007669"/>
    <property type="project" value="TreeGrafter"/>
</dbReference>
<evidence type="ECO:0000256" key="2">
    <source>
        <dbReference type="ARBA" id="ARBA00022801"/>
    </source>
</evidence>
<dbReference type="GO" id="GO:1990918">
    <property type="term" value="P:double-strand break repair involved in meiotic recombination"/>
    <property type="evidence" value="ECO:0007669"/>
    <property type="project" value="TreeGrafter"/>
</dbReference>
<evidence type="ECO:0000256" key="1">
    <source>
        <dbReference type="ARBA" id="ARBA00022741"/>
    </source>
</evidence>
<dbReference type="AlphaFoldDB" id="A0A368FE77"/>
<dbReference type="GO" id="GO:0005634">
    <property type="term" value="C:nucleus"/>
    <property type="evidence" value="ECO:0007669"/>
    <property type="project" value="TreeGrafter"/>
</dbReference>
<reference evidence="6 7" key="1">
    <citation type="submission" date="2014-10" db="EMBL/GenBank/DDBJ databases">
        <title>Draft genome of the hookworm Ancylostoma caninum.</title>
        <authorList>
            <person name="Mitreva M."/>
        </authorList>
    </citation>
    <scope>NUCLEOTIDE SEQUENCE [LARGE SCALE GENOMIC DNA]</scope>
    <source>
        <strain evidence="6 7">Baltimore</strain>
    </source>
</reference>
<dbReference type="Gene3D" id="3.40.50.300">
    <property type="entry name" value="P-loop containing nucleotide triphosphate hydrolases"/>
    <property type="match status" value="1"/>
</dbReference>
<keyword evidence="2" id="KW-0378">Hydrolase</keyword>
<dbReference type="SUPFAM" id="SSF52540">
    <property type="entry name" value="P-loop containing nucleoside triphosphate hydrolases"/>
    <property type="match status" value="1"/>
</dbReference>
<evidence type="ECO:0000313" key="7">
    <source>
        <dbReference type="Proteomes" id="UP000252519"/>
    </source>
</evidence>
<dbReference type="InterPro" id="IPR045028">
    <property type="entry name" value="DinG/Rad3-like"/>
</dbReference>
<dbReference type="GO" id="GO:0003678">
    <property type="term" value="F:DNA helicase activity"/>
    <property type="evidence" value="ECO:0007669"/>
    <property type="project" value="TreeGrafter"/>
</dbReference>
<accession>A0A368FE77</accession>
<dbReference type="STRING" id="29170.A0A368FE77"/>
<comment type="caution">
    <text evidence="6">The sequence shown here is derived from an EMBL/GenBank/DDBJ whole genome shotgun (WGS) entry which is preliminary data.</text>
</comment>
<dbReference type="PANTHER" id="PTHR11472">
    <property type="entry name" value="DNA REPAIR DEAD HELICASE RAD3/XP-D SUBFAMILY MEMBER"/>
    <property type="match status" value="1"/>
</dbReference>
<dbReference type="EMBL" id="JOJR01002129">
    <property type="protein sequence ID" value="RCN29105.1"/>
    <property type="molecule type" value="Genomic_DNA"/>
</dbReference>
<feature type="compositionally biased region" description="Basic residues" evidence="4">
    <location>
        <begin position="1"/>
        <end position="11"/>
    </location>
</feature>